<dbReference type="RefSeq" id="XP_056498241.1">
    <property type="nucleotide sequence ID" value="XM_056646690.1"/>
</dbReference>
<keyword evidence="2" id="KW-0732">Signal</keyword>
<feature type="chain" id="PRO_5040755559" description="PLC-like phosphodiesterase" evidence="2">
    <location>
        <begin position="25"/>
        <end position="322"/>
    </location>
</feature>
<evidence type="ECO:0008006" key="5">
    <source>
        <dbReference type="Google" id="ProtNLM"/>
    </source>
</evidence>
<reference evidence="3" key="2">
    <citation type="journal article" date="2023" name="IMA Fungus">
        <title>Comparative genomic study of the Penicillium genus elucidates a diverse pangenome and 15 lateral gene transfer events.</title>
        <authorList>
            <person name="Petersen C."/>
            <person name="Sorensen T."/>
            <person name="Nielsen M.R."/>
            <person name="Sondergaard T.E."/>
            <person name="Sorensen J.L."/>
            <person name="Fitzpatrick D.A."/>
            <person name="Frisvad J.C."/>
            <person name="Nielsen K.L."/>
        </authorList>
    </citation>
    <scope>NUCLEOTIDE SEQUENCE</scope>
    <source>
        <strain evidence="3">IBT 23319</strain>
    </source>
</reference>
<dbReference type="AlphaFoldDB" id="A0A9W9TIZ2"/>
<comment type="caution">
    <text evidence="3">The sequence shown here is derived from an EMBL/GenBank/DDBJ whole genome shotgun (WGS) entry which is preliminary data.</text>
</comment>
<proteinExistence type="predicted"/>
<evidence type="ECO:0000313" key="3">
    <source>
        <dbReference type="EMBL" id="KAJ5224269.1"/>
    </source>
</evidence>
<dbReference type="GO" id="GO:0006629">
    <property type="term" value="P:lipid metabolic process"/>
    <property type="evidence" value="ECO:0007669"/>
    <property type="project" value="InterPro"/>
</dbReference>
<name>A0A9W9TIZ2_PENCI</name>
<gene>
    <name evidence="3" type="ORF">N7469_007772</name>
</gene>
<accession>A0A9W9TIZ2</accession>
<dbReference type="PANTHER" id="PTHR13593">
    <property type="match status" value="1"/>
</dbReference>
<evidence type="ECO:0000313" key="4">
    <source>
        <dbReference type="Proteomes" id="UP001147733"/>
    </source>
</evidence>
<feature type="signal peptide" evidence="2">
    <location>
        <begin position="1"/>
        <end position="24"/>
    </location>
</feature>
<organism evidence="3 4">
    <name type="scientific">Penicillium citrinum</name>
    <dbReference type="NCBI Taxonomy" id="5077"/>
    <lineage>
        <taxon>Eukaryota</taxon>
        <taxon>Fungi</taxon>
        <taxon>Dikarya</taxon>
        <taxon>Ascomycota</taxon>
        <taxon>Pezizomycotina</taxon>
        <taxon>Eurotiomycetes</taxon>
        <taxon>Eurotiomycetidae</taxon>
        <taxon>Eurotiales</taxon>
        <taxon>Aspergillaceae</taxon>
        <taxon>Penicillium</taxon>
    </lineage>
</organism>
<protein>
    <recommendedName>
        <fullName evidence="5">PLC-like phosphodiesterase</fullName>
    </recommendedName>
</protein>
<dbReference type="SUPFAM" id="SSF51695">
    <property type="entry name" value="PLC-like phosphodiesterases"/>
    <property type="match status" value="1"/>
</dbReference>
<dbReference type="InterPro" id="IPR017946">
    <property type="entry name" value="PLC-like_Pdiesterase_TIM-brl"/>
</dbReference>
<dbReference type="EMBL" id="JAPQKT010000007">
    <property type="protein sequence ID" value="KAJ5224269.1"/>
    <property type="molecule type" value="Genomic_DNA"/>
</dbReference>
<dbReference type="PANTHER" id="PTHR13593:SF146">
    <property type="entry name" value="PLC-LIKE PHOSPHODIESTERASE"/>
    <property type="match status" value="1"/>
</dbReference>
<dbReference type="Gene3D" id="3.20.20.190">
    <property type="entry name" value="Phosphatidylinositol (PI) phosphodiesterase"/>
    <property type="match status" value="1"/>
</dbReference>
<reference evidence="3" key="1">
    <citation type="submission" date="2022-11" db="EMBL/GenBank/DDBJ databases">
        <authorList>
            <person name="Petersen C."/>
        </authorList>
    </citation>
    <scope>NUCLEOTIDE SEQUENCE</scope>
    <source>
        <strain evidence="3">IBT 23319</strain>
    </source>
</reference>
<dbReference type="Pfam" id="PF26146">
    <property type="entry name" value="PI-PLC_X"/>
    <property type="match status" value="1"/>
</dbReference>
<dbReference type="Proteomes" id="UP001147733">
    <property type="component" value="Unassembled WGS sequence"/>
</dbReference>
<sequence length="322" mass="35103">MSHNLQRLLLALCGTLLLSRTSWGAPSADSLSSRKAASTDTTASTCNGHSEYCDRSYSNITFVGSHDSPFVGKLPQQNQNIDIKKQLDMGVRYLQAQTHHSILDKNVLQLCHTSCILEDAGTLKSFLDTVKDWLDANPNEVITLLLTNGDSVDITEFGDTFHESGISDYAFVPSSTPNPLSIDKWPTIGELISSGKRLVVFLDYGADANKVDFILNEFNYYFETAYDVTDSSFSNCSIDRPSGASASGRMYIVNHFLDVDIFGVKVPDRKHASETNAATGDGSIGAQASLCEGQYHRAPNVVLLDFVDKGDAIKAQIDLNGL</sequence>
<evidence type="ECO:0000256" key="2">
    <source>
        <dbReference type="SAM" id="SignalP"/>
    </source>
</evidence>
<dbReference type="GeneID" id="81385857"/>
<evidence type="ECO:0000256" key="1">
    <source>
        <dbReference type="SAM" id="MobiDB-lite"/>
    </source>
</evidence>
<dbReference type="GO" id="GO:0008081">
    <property type="term" value="F:phosphoric diester hydrolase activity"/>
    <property type="evidence" value="ECO:0007669"/>
    <property type="project" value="InterPro"/>
</dbReference>
<keyword evidence="4" id="KW-1185">Reference proteome</keyword>
<dbReference type="InterPro" id="IPR051057">
    <property type="entry name" value="PI-PLC_domain"/>
</dbReference>
<dbReference type="OrthoDB" id="7984201at2759"/>
<feature type="region of interest" description="Disordered" evidence="1">
    <location>
        <begin position="24"/>
        <end position="44"/>
    </location>
</feature>